<dbReference type="InterPro" id="IPR046055">
    <property type="entry name" value="DUF6013"/>
</dbReference>
<dbReference type="AlphaFoldDB" id="A0A0H2Y2E4"/>
<dbReference type="Pfam" id="PF19476">
    <property type="entry name" value="DUF6013"/>
    <property type="match status" value="1"/>
</dbReference>
<accession>A0A0H2Y2E4</accession>
<gene>
    <name evidence="1" type="ordered locus">Bcen_6304</name>
</gene>
<organism evidence="1">
    <name type="scientific">Burkholderia orbicola (strain AU 1054)</name>
    <dbReference type="NCBI Taxonomy" id="331271"/>
    <lineage>
        <taxon>Bacteria</taxon>
        <taxon>Pseudomonadati</taxon>
        <taxon>Pseudomonadota</taxon>
        <taxon>Betaproteobacteria</taxon>
        <taxon>Burkholderiales</taxon>
        <taxon>Burkholderiaceae</taxon>
        <taxon>Burkholderia</taxon>
        <taxon>Burkholderia cepacia complex</taxon>
        <taxon>Burkholderia orbicola</taxon>
    </lineage>
</organism>
<dbReference type="HOGENOM" id="CLU_093083_0_0_4"/>
<evidence type="ECO:0000313" key="1">
    <source>
        <dbReference type="EMBL" id="ABF81167.1"/>
    </source>
</evidence>
<dbReference type="EMBL" id="CP000380">
    <property type="protein sequence ID" value="ABF81167.1"/>
    <property type="molecule type" value="Genomic_DNA"/>
</dbReference>
<proteinExistence type="predicted"/>
<name>A0A0H2Y2E4_BURO1</name>
<protein>
    <submittedName>
        <fullName evidence="1">Uncharacterized protein</fullName>
    </submittedName>
</protein>
<sequence length="218" mass="23143" precursor="true">MRLRRIAPRLAVDWQRIMHRKPRGTRVPPHYKEVSMSQRSLSVAASWSVVFAAACVSASVFAAPPVKGSLKGGGTGQLEYTVKVDSKTFGNTQETRKIRSGETDDFNWKSVPPSGAVAMPDGCPNADNLPRDANGAMVRQTQVRLAPSVDAKGVANVQLSFQAAAPKGTRGVTAGGKSLQCPDVVSVSQVKWVSIPTNGGSKSVSMSDGTRVTVSIKH</sequence>
<reference evidence="1" key="1">
    <citation type="submission" date="2006-05" db="EMBL/GenBank/DDBJ databases">
        <title>Complete sequence of chromosome 3 of Burkholderia cenocepacia AU 1054.</title>
        <authorList>
            <consortium name="US DOE Joint Genome Institute"/>
            <person name="Copeland A."/>
            <person name="Lucas S."/>
            <person name="Lapidus A."/>
            <person name="Barry K."/>
            <person name="Detter J.C."/>
            <person name="Glavina del Rio T."/>
            <person name="Hammon N."/>
            <person name="Israni S."/>
            <person name="Dalin E."/>
            <person name="Tice H."/>
            <person name="Pitluck S."/>
            <person name="Chain P."/>
            <person name="Malfatti S."/>
            <person name="Shin M."/>
            <person name="Vergez L."/>
            <person name="Schmutz J."/>
            <person name="Larimer F."/>
            <person name="Land M."/>
            <person name="Hauser L."/>
            <person name="Kyrpides N."/>
            <person name="Lykidis A."/>
            <person name="LiPuma J.J."/>
            <person name="Konstantinidis K."/>
            <person name="Tiedje J.M."/>
            <person name="Richardson P."/>
        </authorList>
    </citation>
    <scope>NUCLEOTIDE SEQUENCE [LARGE SCALE GENOMIC DNA]</scope>
    <source>
        <strain evidence="1">AU 1054</strain>
    </source>
</reference>